<gene>
    <name evidence="2" type="primary">LOC108038184</name>
</gene>
<dbReference type="RefSeq" id="XP_016970418.1">
    <property type="nucleotide sequence ID" value="XM_017114929.1"/>
</dbReference>
<dbReference type="GeneID" id="108038184"/>
<proteinExistence type="predicted"/>
<sequence>MDKKTNYKFSERELDIRSDLEFVDSLLKDLRLEAEPQARGVILDLAYTLARDKLVEAQRFAKLANRSNVSVEDLEMADLERTVELRRRPRQQSLKSLLPGQASMPTPGLNHGLLLPTFRHCQVGMTAELKGKGTEPQPRIRLPSNPVAPVPAVLGLSSSNSHSMSPTVRPAPRSKSRPGGSHSTLLGISSNSPVVASTPGARPRAHPPARAHSTSRVFSGRPGMAFNPGSSPFSTSGVLGSIPPVKKQRMQK</sequence>
<feature type="compositionally biased region" description="Polar residues" evidence="1">
    <location>
        <begin position="181"/>
        <end position="195"/>
    </location>
</feature>
<evidence type="ECO:0000256" key="1">
    <source>
        <dbReference type="SAM" id="MobiDB-lite"/>
    </source>
</evidence>
<dbReference type="AlphaFoldDB" id="A0A6P4E585"/>
<dbReference type="OrthoDB" id="7872845at2759"/>
<name>A0A6P4E585_DRORH</name>
<dbReference type="InterPro" id="IPR009072">
    <property type="entry name" value="Histone-fold"/>
</dbReference>
<dbReference type="OMA" id="RHCQVGM"/>
<feature type="region of interest" description="Disordered" evidence="1">
    <location>
        <begin position="129"/>
        <end position="252"/>
    </location>
</feature>
<dbReference type="GO" id="GO:0046982">
    <property type="term" value="F:protein heterodimerization activity"/>
    <property type="evidence" value="ECO:0007669"/>
    <property type="project" value="InterPro"/>
</dbReference>
<reference evidence="2" key="1">
    <citation type="submission" date="2025-08" db="UniProtKB">
        <authorList>
            <consortium name="RefSeq"/>
        </authorList>
    </citation>
    <scope>IDENTIFICATION</scope>
</reference>
<accession>A0A6P4E585</accession>
<organism evidence="2">
    <name type="scientific">Drosophila rhopaloa</name>
    <name type="common">Fruit fly</name>
    <dbReference type="NCBI Taxonomy" id="1041015"/>
    <lineage>
        <taxon>Eukaryota</taxon>
        <taxon>Metazoa</taxon>
        <taxon>Ecdysozoa</taxon>
        <taxon>Arthropoda</taxon>
        <taxon>Hexapoda</taxon>
        <taxon>Insecta</taxon>
        <taxon>Pterygota</taxon>
        <taxon>Neoptera</taxon>
        <taxon>Endopterygota</taxon>
        <taxon>Diptera</taxon>
        <taxon>Brachycera</taxon>
        <taxon>Muscomorpha</taxon>
        <taxon>Ephydroidea</taxon>
        <taxon>Drosophilidae</taxon>
        <taxon>Drosophila</taxon>
        <taxon>Sophophora</taxon>
    </lineage>
</organism>
<dbReference type="Gene3D" id="1.10.20.10">
    <property type="entry name" value="Histone, subunit A"/>
    <property type="match status" value="1"/>
</dbReference>
<dbReference type="RefSeq" id="XP_016970418.2">
    <property type="nucleotide sequence ID" value="XM_017114929.2"/>
</dbReference>
<feature type="compositionally biased region" description="Polar residues" evidence="1">
    <location>
        <begin position="228"/>
        <end position="238"/>
    </location>
</feature>
<evidence type="ECO:0000313" key="2">
    <source>
        <dbReference type="RefSeq" id="XP_016970418.1"/>
    </source>
</evidence>
<protein>
    <submittedName>
        <fullName evidence="2">Uncharacterized protein LOC108038184</fullName>
    </submittedName>
</protein>